<evidence type="ECO:0000313" key="4">
    <source>
        <dbReference type="Proteomes" id="UP000698752"/>
    </source>
</evidence>
<accession>A0ABS5EN11</accession>
<dbReference type="InterPro" id="IPR023614">
    <property type="entry name" value="Porin_dom_sf"/>
</dbReference>
<dbReference type="SUPFAM" id="SSF56935">
    <property type="entry name" value="Porins"/>
    <property type="match status" value="1"/>
</dbReference>
<keyword evidence="4" id="KW-1185">Reference proteome</keyword>
<organism evidence="3 4">
    <name type="scientific">Neoroseomonas terrae</name>
    <dbReference type="NCBI Taxonomy" id="424799"/>
    <lineage>
        <taxon>Bacteria</taxon>
        <taxon>Pseudomonadati</taxon>
        <taxon>Pseudomonadota</taxon>
        <taxon>Alphaproteobacteria</taxon>
        <taxon>Acetobacterales</taxon>
        <taxon>Acetobacteraceae</taxon>
        <taxon>Neoroseomonas</taxon>
    </lineage>
</organism>
<protein>
    <submittedName>
        <fullName evidence="3">Porin</fullName>
    </submittedName>
</protein>
<name>A0ABS5EN11_9PROT</name>
<dbReference type="Gene3D" id="2.40.160.10">
    <property type="entry name" value="Porin"/>
    <property type="match status" value="1"/>
</dbReference>
<reference evidence="4" key="1">
    <citation type="journal article" date="2021" name="Syst. Appl. Microbiol.">
        <title>Roseomonas hellenica sp. nov., isolated from roots of wild-growing Alkanna tinctoria.</title>
        <authorList>
            <person name="Rat A."/>
            <person name="Naranjo H.D."/>
            <person name="Lebbe L."/>
            <person name="Cnockaert M."/>
            <person name="Krigas N."/>
            <person name="Grigoriadou K."/>
            <person name="Maloupa E."/>
            <person name="Willems A."/>
        </authorList>
    </citation>
    <scope>NUCLEOTIDE SEQUENCE [LARGE SCALE GENOMIC DNA]</scope>
    <source>
        <strain evidence="4">LMG 31159</strain>
    </source>
</reference>
<keyword evidence="1" id="KW-0732">Signal</keyword>
<comment type="caution">
    <text evidence="3">The sequence shown here is derived from an EMBL/GenBank/DDBJ whole genome shotgun (WGS) entry which is preliminary data.</text>
</comment>
<dbReference type="RefSeq" id="WP_211871144.1">
    <property type="nucleotide sequence ID" value="NZ_JAAEDI010000028.1"/>
</dbReference>
<dbReference type="Pfam" id="PF13609">
    <property type="entry name" value="Porin_4"/>
    <property type="match status" value="1"/>
</dbReference>
<proteinExistence type="predicted"/>
<evidence type="ECO:0000256" key="1">
    <source>
        <dbReference type="SAM" id="SignalP"/>
    </source>
</evidence>
<dbReference type="Proteomes" id="UP000698752">
    <property type="component" value="Unassembled WGS sequence"/>
</dbReference>
<feature type="chain" id="PRO_5045600161" evidence="1">
    <location>
        <begin position="24"/>
        <end position="492"/>
    </location>
</feature>
<evidence type="ECO:0000313" key="3">
    <source>
        <dbReference type="EMBL" id="MBR0652427.1"/>
    </source>
</evidence>
<dbReference type="EMBL" id="JAAEDI010000028">
    <property type="protein sequence ID" value="MBR0652427.1"/>
    <property type="molecule type" value="Genomic_DNA"/>
</dbReference>
<gene>
    <name evidence="3" type="ORF">GXW78_22415</name>
</gene>
<sequence length="492" mass="50596">MRKILLGTTAVVGAALLAPGAFAQTTFGGGGAIGQGVTVPTAPGTVGVAPEPLNVGRQAPATPVVVPPTPAMSGAGGLSIRLGGYFAFAAGAVQDDWDRGRSRNTVPANGTNAARARSRYDFRNDAELNVFVDGRTNNGLTYGAVFELQMDNVVATAGDGTTVSFDELYGYIGIDGFGTFRFGQEDSAASLLQVRAPASQALGGDAEWDEFIVQTGLADSVPYIMSGINDGNDATKIIYLSPQFAGFDFGMSYSPNRNEGERTNIEGNTSQAQRDRTGLENELSAAIRYRGTFGPVGVNAGFGAQFASPPLLNGNGTAIGIRAQNVSAYTAGLVLTGYGFSVGGEYTWGEYRGSAPAGSAVNAGVDGAKHYLLGATYTMGPLVFGAVFGQGWQGNGACTIGPANTSCGVGTAGTIRNLDDRQQTLWGVGVAYNLAPGLVLYGLYNNINDENVPTSAPTNARYTGGAGTNLASFNGSNTRTINVAVAGIRVAF</sequence>
<feature type="signal peptide" evidence="1">
    <location>
        <begin position="1"/>
        <end position="23"/>
    </location>
</feature>
<dbReference type="InterPro" id="IPR033900">
    <property type="entry name" value="Gram_neg_porin_domain"/>
</dbReference>
<evidence type="ECO:0000259" key="2">
    <source>
        <dbReference type="Pfam" id="PF13609"/>
    </source>
</evidence>
<feature type="domain" description="Porin" evidence="2">
    <location>
        <begin position="75"/>
        <end position="450"/>
    </location>
</feature>